<dbReference type="InParanoid" id="A0A2T3ACU3"/>
<keyword evidence="2" id="KW-1133">Transmembrane helix</keyword>
<reference evidence="4 5" key="1">
    <citation type="journal article" date="2018" name="Mycol. Prog.">
        <title>Coniella lustricola, a new species from submerged detritus.</title>
        <authorList>
            <person name="Raudabaugh D.B."/>
            <person name="Iturriaga T."/>
            <person name="Carver A."/>
            <person name="Mondo S."/>
            <person name="Pangilinan J."/>
            <person name="Lipzen A."/>
            <person name="He G."/>
            <person name="Amirebrahimi M."/>
            <person name="Grigoriev I.V."/>
            <person name="Miller A.N."/>
        </authorList>
    </citation>
    <scope>NUCLEOTIDE SEQUENCE [LARGE SCALE GENOMIC DNA]</scope>
    <source>
        <strain evidence="4 5">B22-T-1</strain>
    </source>
</reference>
<feature type="chain" id="PRO_5015549178" description="Secreted protein" evidence="3">
    <location>
        <begin position="21"/>
        <end position="92"/>
    </location>
</feature>
<evidence type="ECO:0008006" key="6">
    <source>
        <dbReference type="Google" id="ProtNLM"/>
    </source>
</evidence>
<evidence type="ECO:0000256" key="1">
    <source>
        <dbReference type="SAM" id="MobiDB-lite"/>
    </source>
</evidence>
<keyword evidence="2" id="KW-0472">Membrane</keyword>
<protein>
    <recommendedName>
        <fullName evidence="6">Secreted protein</fullName>
    </recommendedName>
</protein>
<dbReference type="EMBL" id="KZ678410">
    <property type="protein sequence ID" value="PSR92067.1"/>
    <property type="molecule type" value="Genomic_DNA"/>
</dbReference>
<dbReference type="Proteomes" id="UP000241462">
    <property type="component" value="Unassembled WGS sequence"/>
</dbReference>
<feature type="compositionally biased region" description="Polar residues" evidence="1">
    <location>
        <begin position="67"/>
        <end position="92"/>
    </location>
</feature>
<keyword evidence="3" id="KW-0732">Signal</keyword>
<gene>
    <name evidence="4" type="ORF">BD289DRAFT_429367</name>
</gene>
<feature type="signal peptide" evidence="3">
    <location>
        <begin position="1"/>
        <end position="20"/>
    </location>
</feature>
<name>A0A2T3ACU3_9PEZI</name>
<feature type="transmembrane region" description="Helical" evidence="2">
    <location>
        <begin position="36"/>
        <end position="52"/>
    </location>
</feature>
<evidence type="ECO:0000256" key="2">
    <source>
        <dbReference type="SAM" id="Phobius"/>
    </source>
</evidence>
<proteinExistence type="predicted"/>
<keyword evidence="5" id="KW-1185">Reference proteome</keyword>
<sequence>MKQQALLGVLGALLSMQVMAFPQPRNVSFLGLGDGWPGNSFLIFFFTRAVLLDTHTHTQKHMDEPPATSQPHMSQNHLSRPTMLLSQEHTNN</sequence>
<feature type="region of interest" description="Disordered" evidence="1">
    <location>
        <begin position="57"/>
        <end position="92"/>
    </location>
</feature>
<dbReference type="AlphaFoldDB" id="A0A2T3ACU3"/>
<keyword evidence="2" id="KW-0812">Transmembrane</keyword>
<evidence type="ECO:0000313" key="5">
    <source>
        <dbReference type="Proteomes" id="UP000241462"/>
    </source>
</evidence>
<accession>A0A2T3ACU3</accession>
<organism evidence="4 5">
    <name type="scientific">Coniella lustricola</name>
    <dbReference type="NCBI Taxonomy" id="2025994"/>
    <lineage>
        <taxon>Eukaryota</taxon>
        <taxon>Fungi</taxon>
        <taxon>Dikarya</taxon>
        <taxon>Ascomycota</taxon>
        <taxon>Pezizomycotina</taxon>
        <taxon>Sordariomycetes</taxon>
        <taxon>Sordariomycetidae</taxon>
        <taxon>Diaporthales</taxon>
        <taxon>Schizoparmaceae</taxon>
        <taxon>Coniella</taxon>
    </lineage>
</organism>
<evidence type="ECO:0000313" key="4">
    <source>
        <dbReference type="EMBL" id="PSR92067.1"/>
    </source>
</evidence>
<evidence type="ECO:0000256" key="3">
    <source>
        <dbReference type="SAM" id="SignalP"/>
    </source>
</evidence>